<dbReference type="Gene3D" id="3.30.450.20">
    <property type="entry name" value="PAS domain"/>
    <property type="match status" value="3"/>
</dbReference>
<dbReference type="PRINTS" id="PR00344">
    <property type="entry name" value="BCTRLSENSOR"/>
</dbReference>
<keyword evidence="13 15" id="KW-0472">Membrane</keyword>
<evidence type="ECO:0000256" key="13">
    <source>
        <dbReference type="ARBA" id="ARBA00023136"/>
    </source>
</evidence>
<dbReference type="SUPFAM" id="SSF52172">
    <property type="entry name" value="CheY-like"/>
    <property type="match status" value="1"/>
</dbReference>
<dbReference type="EMBL" id="CP016094">
    <property type="protein sequence ID" value="AOS45765.1"/>
    <property type="molecule type" value="Genomic_DNA"/>
</dbReference>
<evidence type="ECO:0000256" key="7">
    <source>
        <dbReference type="ARBA" id="ARBA00022692"/>
    </source>
</evidence>
<dbReference type="PANTHER" id="PTHR43065:SF46">
    <property type="entry name" value="C4-DICARBOXYLATE TRANSPORT SENSOR PROTEIN DCTB"/>
    <property type="match status" value="1"/>
</dbReference>
<feature type="domain" description="Response regulatory" evidence="17">
    <location>
        <begin position="873"/>
        <end position="989"/>
    </location>
</feature>
<evidence type="ECO:0000259" key="18">
    <source>
        <dbReference type="PROSITE" id="PS50112"/>
    </source>
</evidence>
<keyword evidence="10" id="KW-0067">ATP-binding</keyword>
<dbReference type="Gene3D" id="3.40.50.2300">
    <property type="match status" value="1"/>
</dbReference>
<sequence>MSSRLMPSRETTGSSPPSPATHIGWLANWARFVRAPEHRQRLQLLAGMLLLGTVPLIVASFILPVRVKSTLTAAGHERLTQVARYLATFTEAEMQRHLDTVRSLARVESLADGIQQHRAGTLDAAGLAAVKRQLSALLQGLSATQYQGLFLGGPDGFLFAGGLRARDDDPYAGLHVRDRRYFTAVRDTLQPVISNPIISKVDNVPIIVVAVPVLDDRGAFAGFVGLSIEIKPLAAMISSQKLGESGYPFAIDREGVLLAHPDAARILRLNLRTLPGATRLAERMLRGETGIEAYESSTGATKLAAFAPVPVAGWSVAASIETAEFDIPAQRIRRILFAMTAACLVIAAGLALAFSLGLDQLNRALTDARASEARFRQFASVTNEAIWDWDLTSGELWWNEGLSTHFGYSPAELRTGLDALQALALPPEQESIRDGLDRCRQTGTWSGEHHLRRRDGTLVYVLHRAVAVRDGQGRILRIIGSMSDISERRAAEKKLQEQAALIDESRDAIMVCSLDQHVLFWSRGAERLYGWSSTEAVGRRVDELLRLDRPAFAEAGRTVFEQGAWVGRLQHSNRLGDALTVDCRWTLLSDEQGRPRSILTIGTDITERTLMEAKFLRAQRLESIGTLAGGISHDLNNLLAPIVMGVGMLNQTARNADDRSIISVIEQSAARAANLVKQVLSFARGIDGAKVSVHLGYVAREVETMIRSTFPKNITLRFDVPKDLWLVTADPTQLGQVLLNLCVNARDALPAGGQLTVTARNVRLDTHFSLLNREITPGPHVLLEVADTGTGIPQDIVDKIFEPFFTTKAPGKGTGLGLSTVIGITRSHGGTINVYTEPGKGSVFKVYLPAAHDATEAPAAETIAAPARGQGELILVVDDEDMIRTVTQGTLESSGYQVLVAADGAEAFALYHQHRHQIALVLTDMMMPVMDGHALIGALRRINPGVRLVAASGLNDNNNQIKAAQDQIQFFLCKPYTATALLTTIRDALASPPPGIV</sequence>
<dbReference type="SUPFAM" id="SSF55874">
    <property type="entry name" value="ATPase domain of HSP90 chaperone/DNA topoisomerase II/histidine kinase"/>
    <property type="match status" value="1"/>
</dbReference>
<feature type="transmembrane region" description="Helical" evidence="15">
    <location>
        <begin position="335"/>
        <end position="358"/>
    </location>
</feature>
<dbReference type="Gene3D" id="3.30.565.10">
    <property type="entry name" value="Histidine kinase-like ATPase, C-terminal domain"/>
    <property type="match status" value="1"/>
</dbReference>
<dbReference type="AlphaFoldDB" id="A0A1D8AY02"/>
<accession>A0A1D8AY02</accession>
<dbReference type="Pfam" id="PF02743">
    <property type="entry name" value="dCache_1"/>
    <property type="match status" value="1"/>
</dbReference>
<comment type="subcellular location">
    <subcellularLocation>
        <location evidence="2">Cell membrane</location>
        <topology evidence="2">Multi-pass membrane protein</topology>
    </subcellularLocation>
</comment>
<dbReference type="InterPro" id="IPR004358">
    <property type="entry name" value="Sig_transdc_His_kin-like_C"/>
</dbReference>
<dbReference type="PROSITE" id="PS50109">
    <property type="entry name" value="HIS_KIN"/>
    <property type="match status" value="1"/>
</dbReference>
<feature type="domain" description="PAS" evidence="18">
    <location>
        <begin position="494"/>
        <end position="563"/>
    </location>
</feature>
<dbReference type="SUPFAM" id="SSF47384">
    <property type="entry name" value="Homodimeric domain of signal transducing histidine kinase"/>
    <property type="match status" value="1"/>
</dbReference>
<evidence type="ECO:0000256" key="12">
    <source>
        <dbReference type="ARBA" id="ARBA00023012"/>
    </source>
</evidence>
<keyword evidence="5 14" id="KW-0597">Phosphoprotein</keyword>
<evidence type="ECO:0000259" key="19">
    <source>
        <dbReference type="PROSITE" id="PS50113"/>
    </source>
</evidence>
<reference evidence="20 21" key="1">
    <citation type="submission" date="2016-06" db="EMBL/GenBank/DDBJ databases">
        <title>Three novel species with peptidoglycan cell walls form the new genus Lacunisphaera gen. nov. in the family Opitutaceae of the verrucomicrobial subdivision 4.</title>
        <authorList>
            <person name="Rast P."/>
            <person name="Gloeckner I."/>
            <person name="Jogler M."/>
            <person name="Boedeker C."/>
            <person name="Jeske O."/>
            <person name="Wiegand S."/>
            <person name="Reinhardt R."/>
            <person name="Schumann P."/>
            <person name="Rohde M."/>
            <person name="Spring S."/>
            <person name="Gloeckner F.O."/>
            <person name="Jogler C."/>
        </authorList>
    </citation>
    <scope>NUCLEOTIDE SEQUENCE [LARGE SCALE GENOMIC DNA]</scope>
    <source>
        <strain evidence="20 21">IG16b</strain>
    </source>
</reference>
<protein>
    <recommendedName>
        <fullName evidence="3">histidine kinase</fullName>
        <ecNumber evidence="3">2.7.13.3</ecNumber>
    </recommendedName>
</protein>
<dbReference type="GO" id="GO:0005524">
    <property type="term" value="F:ATP binding"/>
    <property type="evidence" value="ECO:0007669"/>
    <property type="project" value="UniProtKB-KW"/>
</dbReference>
<dbReference type="InterPro" id="IPR003594">
    <property type="entry name" value="HATPase_dom"/>
</dbReference>
<dbReference type="InterPro" id="IPR033479">
    <property type="entry name" value="dCache_1"/>
</dbReference>
<dbReference type="PATRIC" id="fig|1838286.3.peg.2867"/>
<name>A0A1D8AY02_9BACT</name>
<evidence type="ECO:0000259" key="17">
    <source>
        <dbReference type="PROSITE" id="PS50110"/>
    </source>
</evidence>
<dbReference type="KEGG" id="obg:Verru16b_02853"/>
<feature type="transmembrane region" description="Helical" evidence="15">
    <location>
        <begin position="42"/>
        <end position="63"/>
    </location>
</feature>
<evidence type="ECO:0000256" key="5">
    <source>
        <dbReference type="ARBA" id="ARBA00022553"/>
    </source>
</evidence>
<keyword evidence="7 15" id="KW-0812">Transmembrane</keyword>
<dbReference type="Gene3D" id="1.10.287.130">
    <property type="match status" value="1"/>
</dbReference>
<evidence type="ECO:0000256" key="10">
    <source>
        <dbReference type="ARBA" id="ARBA00022840"/>
    </source>
</evidence>
<dbReference type="Pfam" id="PF08447">
    <property type="entry name" value="PAS_3"/>
    <property type="match status" value="1"/>
</dbReference>
<dbReference type="PROSITE" id="PS50110">
    <property type="entry name" value="RESPONSE_REGULATORY"/>
    <property type="match status" value="1"/>
</dbReference>
<keyword evidence="11 15" id="KW-1133">Transmembrane helix</keyword>
<dbReference type="Proteomes" id="UP000095228">
    <property type="component" value="Chromosome"/>
</dbReference>
<dbReference type="InterPro" id="IPR000014">
    <property type="entry name" value="PAS"/>
</dbReference>
<dbReference type="PROSITE" id="PS50113">
    <property type="entry name" value="PAC"/>
    <property type="match status" value="1"/>
</dbReference>
<dbReference type="SMART" id="SM00091">
    <property type="entry name" value="PAS"/>
    <property type="match status" value="2"/>
</dbReference>
<evidence type="ECO:0000256" key="1">
    <source>
        <dbReference type="ARBA" id="ARBA00000085"/>
    </source>
</evidence>
<dbReference type="SMART" id="SM00388">
    <property type="entry name" value="HisKA"/>
    <property type="match status" value="1"/>
</dbReference>
<dbReference type="PROSITE" id="PS50112">
    <property type="entry name" value="PAS"/>
    <property type="match status" value="2"/>
</dbReference>
<evidence type="ECO:0000256" key="9">
    <source>
        <dbReference type="ARBA" id="ARBA00022777"/>
    </source>
</evidence>
<dbReference type="InterPro" id="IPR003661">
    <property type="entry name" value="HisK_dim/P_dom"/>
</dbReference>
<dbReference type="CDD" id="cd00130">
    <property type="entry name" value="PAS"/>
    <property type="match status" value="2"/>
</dbReference>
<dbReference type="InterPro" id="IPR036890">
    <property type="entry name" value="HATPase_C_sf"/>
</dbReference>
<dbReference type="CDD" id="cd00082">
    <property type="entry name" value="HisKA"/>
    <property type="match status" value="1"/>
</dbReference>
<dbReference type="SUPFAM" id="SSF55785">
    <property type="entry name" value="PYP-like sensor domain (PAS domain)"/>
    <property type="match status" value="2"/>
</dbReference>
<evidence type="ECO:0000256" key="6">
    <source>
        <dbReference type="ARBA" id="ARBA00022679"/>
    </source>
</evidence>
<evidence type="ECO:0000256" key="15">
    <source>
        <dbReference type="SAM" id="Phobius"/>
    </source>
</evidence>
<dbReference type="InterPro" id="IPR013655">
    <property type="entry name" value="PAS_fold_3"/>
</dbReference>
<dbReference type="EC" id="2.7.13.3" evidence="3"/>
<evidence type="ECO:0000256" key="14">
    <source>
        <dbReference type="PROSITE-ProRule" id="PRU00169"/>
    </source>
</evidence>
<evidence type="ECO:0000256" key="3">
    <source>
        <dbReference type="ARBA" id="ARBA00012438"/>
    </source>
</evidence>
<feature type="modified residue" description="4-aspartylphosphate" evidence="14">
    <location>
        <position position="924"/>
    </location>
</feature>
<evidence type="ECO:0000256" key="4">
    <source>
        <dbReference type="ARBA" id="ARBA00022475"/>
    </source>
</evidence>
<evidence type="ECO:0000256" key="2">
    <source>
        <dbReference type="ARBA" id="ARBA00004651"/>
    </source>
</evidence>
<dbReference type="GO" id="GO:0000155">
    <property type="term" value="F:phosphorelay sensor kinase activity"/>
    <property type="evidence" value="ECO:0007669"/>
    <property type="project" value="InterPro"/>
</dbReference>
<evidence type="ECO:0000313" key="21">
    <source>
        <dbReference type="Proteomes" id="UP000095228"/>
    </source>
</evidence>
<feature type="domain" description="Histidine kinase" evidence="16">
    <location>
        <begin position="630"/>
        <end position="852"/>
    </location>
</feature>
<dbReference type="CDD" id="cd12912">
    <property type="entry name" value="PDC2_MCP_like"/>
    <property type="match status" value="1"/>
</dbReference>
<dbReference type="InterPro" id="IPR035965">
    <property type="entry name" value="PAS-like_dom_sf"/>
</dbReference>
<dbReference type="Pfam" id="PF08448">
    <property type="entry name" value="PAS_4"/>
    <property type="match status" value="1"/>
</dbReference>
<keyword evidence="6" id="KW-0808">Transferase</keyword>
<dbReference type="PANTHER" id="PTHR43065">
    <property type="entry name" value="SENSOR HISTIDINE KINASE"/>
    <property type="match status" value="1"/>
</dbReference>
<feature type="domain" description="PAS" evidence="18">
    <location>
        <begin position="371"/>
        <end position="443"/>
    </location>
</feature>
<dbReference type="SMART" id="SM00387">
    <property type="entry name" value="HATPase_c"/>
    <property type="match status" value="1"/>
</dbReference>
<dbReference type="InterPro" id="IPR013656">
    <property type="entry name" value="PAS_4"/>
</dbReference>
<gene>
    <name evidence="20" type="ORF">Verru16b_02853</name>
</gene>
<dbReference type="NCBIfam" id="TIGR00229">
    <property type="entry name" value="sensory_box"/>
    <property type="match status" value="2"/>
</dbReference>
<dbReference type="InterPro" id="IPR005467">
    <property type="entry name" value="His_kinase_dom"/>
</dbReference>
<keyword evidence="9" id="KW-0418">Kinase</keyword>
<dbReference type="SMART" id="SM00448">
    <property type="entry name" value="REC"/>
    <property type="match status" value="1"/>
</dbReference>
<dbReference type="Pfam" id="PF02518">
    <property type="entry name" value="HATPase_c"/>
    <property type="match status" value="1"/>
</dbReference>
<dbReference type="Pfam" id="PF00072">
    <property type="entry name" value="Response_reg"/>
    <property type="match status" value="1"/>
</dbReference>
<keyword evidence="4" id="KW-1003">Cell membrane</keyword>
<dbReference type="GO" id="GO:0005886">
    <property type="term" value="C:plasma membrane"/>
    <property type="evidence" value="ECO:0007669"/>
    <property type="project" value="UniProtKB-SubCell"/>
</dbReference>
<dbReference type="InterPro" id="IPR001610">
    <property type="entry name" value="PAC"/>
</dbReference>
<keyword evidence="21" id="KW-1185">Reference proteome</keyword>
<organism evidence="20 21">
    <name type="scientific">Lacunisphaera limnophila</name>
    <dbReference type="NCBI Taxonomy" id="1838286"/>
    <lineage>
        <taxon>Bacteria</taxon>
        <taxon>Pseudomonadati</taxon>
        <taxon>Verrucomicrobiota</taxon>
        <taxon>Opitutia</taxon>
        <taxon>Opitutales</taxon>
        <taxon>Opitutaceae</taxon>
        <taxon>Lacunisphaera</taxon>
    </lineage>
</organism>
<dbReference type="OrthoDB" id="174740at2"/>
<dbReference type="InterPro" id="IPR036097">
    <property type="entry name" value="HisK_dim/P_sf"/>
</dbReference>
<comment type="catalytic activity">
    <reaction evidence="1">
        <text>ATP + protein L-histidine = ADP + protein N-phospho-L-histidine.</text>
        <dbReference type="EC" id="2.7.13.3"/>
    </reaction>
</comment>
<feature type="domain" description="PAC" evidence="19">
    <location>
        <begin position="445"/>
        <end position="497"/>
    </location>
</feature>
<evidence type="ECO:0000256" key="11">
    <source>
        <dbReference type="ARBA" id="ARBA00022989"/>
    </source>
</evidence>
<dbReference type="Pfam" id="PF00512">
    <property type="entry name" value="HisKA"/>
    <property type="match status" value="1"/>
</dbReference>
<proteinExistence type="predicted"/>
<dbReference type="CDD" id="cd00156">
    <property type="entry name" value="REC"/>
    <property type="match status" value="1"/>
</dbReference>
<dbReference type="InterPro" id="IPR001789">
    <property type="entry name" value="Sig_transdc_resp-reg_receiver"/>
</dbReference>
<dbReference type="InterPro" id="IPR000700">
    <property type="entry name" value="PAS-assoc_C"/>
</dbReference>
<dbReference type="SMART" id="SM00086">
    <property type="entry name" value="PAC"/>
    <property type="match status" value="2"/>
</dbReference>
<evidence type="ECO:0000313" key="20">
    <source>
        <dbReference type="EMBL" id="AOS45765.1"/>
    </source>
</evidence>
<keyword evidence="8" id="KW-0547">Nucleotide-binding</keyword>
<dbReference type="STRING" id="1838286.Verru16b_02853"/>
<keyword evidence="12" id="KW-0902">Two-component regulatory system</keyword>
<evidence type="ECO:0000259" key="16">
    <source>
        <dbReference type="PROSITE" id="PS50109"/>
    </source>
</evidence>
<dbReference type="InterPro" id="IPR011006">
    <property type="entry name" value="CheY-like_superfamily"/>
</dbReference>
<evidence type="ECO:0000256" key="8">
    <source>
        <dbReference type="ARBA" id="ARBA00022741"/>
    </source>
</evidence>